<dbReference type="InterPro" id="IPR005116">
    <property type="entry name" value="Transp-assoc_OB_typ1"/>
</dbReference>
<dbReference type="NCBIfam" id="TIGR02142">
    <property type="entry name" value="modC_ABC"/>
    <property type="match status" value="1"/>
</dbReference>
<comment type="caution">
    <text evidence="13">The sequence shown here is derived from an EMBL/GenBank/DDBJ whole genome shotgun (WGS) entry which is preliminary data.</text>
</comment>
<protein>
    <submittedName>
        <fullName evidence="13">Molybdate transport system ATP-binding protein</fullName>
    </submittedName>
</protein>
<keyword evidence="14" id="KW-1185">Reference proteome</keyword>
<keyword evidence="4 10" id="KW-0500">Molybdenum</keyword>
<evidence type="ECO:0000256" key="9">
    <source>
        <dbReference type="ARBA" id="ARBA00023136"/>
    </source>
</evidence>
<evidence type="ECO:0000256" key="5">
    <source>
        <dbReference type="ARBA" id="ARBA00022519"/>
    </source>
</evidence>
<dbReference type="InterPro" id="IPR011868">
    <property type="entry name" value="ModC_ABC_ATP-bd"/>
</dbReference>
<evidence type="ECO:0000259" key="11">
    <source>
        <dbReference type="PROSITE" id="PS50893"/>
    </source>
</evidence>
<evidence type="ECO:0000256" key="7">
    <source>
        <dbReference type="ARBA" id="ARBA00022840"/>
    </source>
</evidence>
<evidence type="ECO:0000256" key="3">
    <source>
        <dbReference type="ARBA" id="ARBA00022475"/>
    </source>
</evidence>
<keyword evidence="7 13" id="KW-0067">ATP-binding</keyword>
<proteinExistence type="inferred from homology"/>
<dbReference type="Proteomes" id="UP000241808">
    <property type="component" value="Unassembled WGS sequence"/>
</dbReference>
<organism evidence="13 14">
    <name type="scientific">Phreatobacter oligotrophus</name>
    <dbReference type="NCBI Taxonomy" id="1122261"/>
    <lineage>
        <taxon>Bacteria</taxon>
        <taxon>Pseudomonadati</taxon>
        <taxon>Pseudomonadota</taxon>
        <taxon>Alphaproteobacteria</taxon>
        <taxon>Hyphomicrobiales</taxon>
        <taxon>Phreatobacteraceae</taxon>
        <taxon>Phreatobacter</taxon>
    </lineage>
</organism>
<dbReference type="Pfam" id="PF03459">
    <property type="entry name" value="TOBE"/>
    <property type="match status" value="1"/>
</dbReference>
<reference evidence="13 14" key="1">
    <citation type="submission" date="2018-04" db="EMBL/GenBank/DDBJ databases">
        <title>Genomic Encyclopedia of Archaeal and Bacterial Type Strains, Phase II (KMG-II): from individual species to whole genera.</title>
        <authorList>
            <person name="Goeker M."/>
        </authorList>
    </citation>
    <scope>NUCLEOTIDE SEQUENCE [LARGE SCALE GENOMIC DNA]</scope>
    <source>
        <strain evidence="13 14">DSM 25521</strain>
    </source>
</reference>
<keyword evidence="2" id="KW-0813">Transport</keyword>
<keyword evidence="5" id="KW-0997">Cell inner membrane</keyword>
<dbReference type="InterPro" id="IPR008995">
    <property type="entry name" value="Mo/tungstate-bd_C_term_dom"/>
</dbReference>
<dbReference type="PROSITE" id="PS50893">
    <property type="entry name" value="ABC_TRANSPORTER_2"/>
    <property type="match status" value="1"/>
</dbReference>
<dbReference type="RefSeq" id="WP_108175857.1">
    <property type="nucleotide sequence ID" value="NZ_PZZL01000003.1"/>
</dbReference>
<evidence type="ECO:0000313" key="14">
    <source>
        <dbReference type="Proteomes" id="UP000241808"/>
    </source>
</evidence>
<dbReference type="GO" id="GO:0016020">
    <property type="term" value="C:membrane"/>
    <property type="evidence" value="ECO:0007669"/>
    <property type="project" value="InterPro"/>
</dbReference>
<evidence type="ECO:0000256" key="8">
    <source>
        <dbReference type="ARBA" id="ARBA00022967"/>
    </source>
</evidence>
<dbReference type="Gene3D" id="2.40.50.100">
    <property type="match status" value="1"/>
</dbReference>
<dbReference type="EMBL" id="PZZL01000003">
    <property type="protein sequence ID" value="PTM60223.1"/>
    <property type="molecule type" value="Genomic_DNA"/>
</dbReference>
<keyword evidence="8" id="KW-1278">Translocase</keyword>
<dbReference type="SUPFAM" id="SSF50331">
    <property type="entry name" value="MOP-like"/>
    <property type="match status" value="1"/>
</dbReference>
<dbReference type="Gene3D" id="3.40.50.300">
    <property type="entry name" value="P-loop containing nucleotide triphosphate hydrolases"/>
    <property type="match status" value="1"/>
</dbReference>
<evidence type="ECO:0000259" key="12">
    <source>
        <dbReference type="PROSITE" id="PS51866"/>
    </source>
</evidence>
<dbReference type="PROSITE" id="PS00211">
    <property type="entry name" value="ABC_TRANSPORTER_1"/>
    <property type="match status" value="1"/>
</dbReference>
<dbReference type="InterPro" id="IPR027417">
    <property type="entry name" value="P-loop_NTPase"/>
</dbReference>
<feature type="domain" description="ABC transporter" evidence="11">
    <location>
        <begin position="2"/>
        <end position="232"/>
    </location>
</feature>
<keyword evidence="6" id="KW-0547">Nucleotide-binding</keyword>
<evidence type="ECO:0000256" key="2">
    <source>
        <dbReference type="ARBA" id="ARBA00022448"/>
    </source>
</evidence>
<sequence>MIRFACRLTRPGFALDAAFTAGPGVTALFGPSGSGKSTVIRLLAGLERPEEGRITLGDTVLLDTARRRTVPPHRRRIGLVFQDALLLPHLSVKANLTYGRWFTPRGERRIAFDPVVEVLGIGHLLDRRPATLSGGERQRVAIGRALLASPRLLLMDEPLASLDQARRQEILPFIERLRDAFAIPVVYVSHAVEEVTRLASHVVRLEAGRVVATGTPSEVFAAGLDRSGGDRFALRSVLTARVKQRLPDYGITLLDHPAGEIVVPGLLPLGDEVGVAIRATDVALARGPAGDLSTRTVLDGTVTRVEADASGPFATVTVTLTGGDVIVAAVTRLAAAALDLAPGVPMKALVKAGAIDESGLPGAVPKAQPG</sequence>
<dbReference type="InterPro" id="IPR003593">
    <property type="entry name" value="AAA+_ATPase"/>
</dbReference>
<dbReference type="InterPro" id="IPR003439">
    <property type="entry name" value="ABC_transporter-like_ATP-bd"/>
</dbReference>
<dbReference type="SMART" id="SM00382">
    <property type="entry name" value="AAA"/>
    <property type="match status" value="1"/>
</dbReference>
<keyword evidence="9" id="KW-0472">Membrane</keyword>
<dbReference type="PANTHER" id="PTHR43514">
    <property type="entry name" value="ABC TRANSPORTER I FAMILY MEMBER 10"/>
    <property type="match status" value="1"/>
</dbReference>
<evidence type="ECO:0000313" key="13">
    <source>
        <dbReference type="EMBL" id="PTM60223.1"/>
    </source>
</evidence>
<dbReference type="PROSITE" id="PS51866">
    <property type="entry name" value="MOP"/>
    <property type="match status" value="1"/>
</dbReference>
<name>A0A2T4ZED2_9HYPH</name>
<feature type="domain" description="Mop" evidence="12">
    <location>
        <begin position="291"/>
        <end position="359"/>
    </location>
</feature>
<dbReference type="InterPro" id="IPR004606">
    <property type="entry name" value="Mop_domain"/>
</dbReference>
<dbReference type="GO" id="GO:0015098">
    <property type="term" value="F:molybdate ion transmembrane transporter activity"/>
    <property type="evidence" value="ECO:0007669"/>
    <property type="project" value="InterPro"/>
</dbReference>
<dbReference type="InterPro" id="IPR017871">
    <property type="entry name" value="ABC_transporter-like_CS"/>
</dbReference>
<dbReference type="PANTHER" id="PTHR43514:SF4">
    <property type="entry name" value="ABC TRANSPORTER I FAMILY MEMBER 10"/>
    <property type="match status" value="1"/>
</dbReference>
<comment type="similarity">
    <text evidence="1">Belongs to the ABC transporter superfamily.</text>
</comment>
<dbReference type="InterPro" id="IPR050334">
    <property type="entry name" value="Molybdenum_import_ModC"/>
</dbReference>
<evidence type="ECO:0000256" key="1">
    <source>
        <dbReference type="ARBA" id="ARBA00005417"/>
    </source>
</evidence>
<evidence type="ECO:0000256" key="4">
    <source>
        <dbReference type="ARBA" id="ARBA00022505"/>
    </source>
</evidence>
<dbReference type="GO" id="GO:0140359">
    <property type="term" value="F:ABC-type transporter activity"/>
    <property type="evidence" value="ECO:0007669"/>
    <property type="project" value="InterPro"/>
</dbReference>
<gene>
    <name evidence="13" type="ORF">C8P69_103151</name>
</gene>
<dbReference type="Pfam" id="PF00005">
    <property type="entry name" value="ABC_tran"/>
    <property type="match status" value="1"/>
</dbReference>
<dbReference type="OrthoDB" id="9802264at2"/>
<dbReference type="AlphaFoldDB" id="A0A2T4ZED2"/>
<dbReference type="GO" id="GO:0016887">
    <property type="term" value="F:ATP hydrolysis activity"/>
    <property type="evidence" value="ECO:0007669"/>
    <property type="project" value="InterPro"/>
</dbReference>
<evidence type="ECO:0000256" key="6">
    <source>
        <dbReference type="ARBA" id="ARBA00022741"/>
    </source>
</evidence>
<dbReference type="SUPFAM" id="SSF52540">
    <property type="entry name" value="P-loop containing nucleoside triphosphate hydrolases"/>
    <property type="match status" value="1"/>
</dbReference>
<accession>A0A2T4ZED2</accession>
<evidence type="ECO:0000256" key="10">
    <source>
        <dbReference type="PROSITE-ProRule" id="PRU01213"/>
    </source>
</evidence>
<keyword evidence="3" id="KW-1003">Cell membrane</keyword>
<dbReference type="GO" id="GO:0005524">
    <property type="term" value="F:ATP binding"/>
    <property type="evidence" value="ECO:0007669"/>
    <property type="project" value="UniProtKB-KW"/>
</dbReference>